<gene>
    <name evidence="3" type="ORF">HS088_TW15G00294</name>
</gene>
<name>A0A7J7CLA4_TRIWF</name>
<evidence type="ECO:0000313" key="3">
    <source>
        <dbReference type="EMBL" id="KAF5734801.1"/>
    </source>
</evidence>
<keyword evidence="2" id="KW-0812">Transmembrane</keyword>
<keyword evidence="2" id="KW-0472">Membrane</keyword>
<reference evidence="3 4" key="1">
    <citation type="journal article" date="2020" name="Nat. Commun.">
        <title>Genome of Tripterygium wilfordii and identification of cytochrome P450 involved in triptolide biosynthesis.</title>
        <authorList>
            <person name="Tu L."/>
            <person name="Su P."/>
            <person name="Zhang Z."/>
            <person name="Gao L."/>
            <person name="Wang J."/>
            <person name="Hu T."/>
            <person name="Zhou J."/>
            <person name="Zhang Y."/>
            <person name="Zhao Y."/>
            <person name="Liu Y."/>
            <person name="Song Y."/>
            <person name="Tong Y."/>
            <person name="Lu Y."/>
            <person name="Yang J."/>
            <person name="Xu C."/>
            <person name="Jia M."/>
            <person name="Peters R.J."/>
            <person name="Huang L."/>
            <person name="Gao W."/>
        </authorList>
    </citation>
    <scope>NUCLEOTIDE SEQUENCE [LARGE SCALE GENOMIC DNA]</scope>
    <source>
        <strain evidence="4">cv. XIE 37</strain>
        <tissue evidence="3">Leaf</tissue>
    </source>
</reference>
<sequence length="101" mass="11155">MCGLLCYLLKNHAYTTGPPVKSHDLVHVLSFLGMITNALSRSMRLSDSANCLPSQTQPPPQGRKSNAPKAGEVAHTWLLSMIFIICESLLPIILPFEFIFD</sequence>
<feature type="transmembrane region" description="Helical" evidence="2">
    <location>
        <begin position="77"/>
        <end position="100"/>
    </location>
</feature>
<dbReference type="InParanoid" id="A0A7J7CLA4"/>
<evidence type="ECO:0000256" key="1">
    <source>
        <dbReference type="SAM" id="MobiDB-lite"/>
    </source>
</evidence>
<protein>
    <submittedName>
        <fullName evidence="3">Uncharacterized protein</fullName>
    </submittedName>
</protein>
<keyword evidence="2" id="KW-1133">Transmembrane helix</keyword>
<evidence type="ECO:0000256" key="2">
    <source>
        <dbReference type="SAM" id="Phobius"/>
    </source>
</evidence>
<accession>A0A7J7CLA4</accession>
<dbReference type="AlphaFoldDB" id="A0A7J7CLA4"/>
<dbReference type="EMBL" id="JAAARO010000015">
    <property type="protein sequence ID" value="KAF5734801.1"/>
    <property type="molecule type" value="Genomic_DNA"/>
</dbReference>
<keyword evidence="4" id="KW-1185">Reference proteome</keyword>
<dbReference type="Proteomes" id="UP000593562">
    <property type="component" value="Unassembled WGS sequence"/>
</dbReference>
<proteinExistence type="predicted"/>
<organism evidence="3 4">
    <name type="scientific">Tripterygium wilfordii</name>
    <name type="common">Thunder God vine</name>
    <dbReference type="NCBI Taxonomy" id="458696"/>
    <lineage>
        <taxon>Eukaryota</taxon>
        <taxon>Viridiplantae</taxon>
        <taxon>Streptophyta</taxon>
        <taxon>Embryophyta</taxon>
        <taxon>Tracheophyta</taxon>
        <taxon>Spermatophyta</taxon>
        <taxon>Magnoliopsida</taxon>
        <taxon>eudicotyledons</taxon>
        <taxon>Gunneridae</taxon>
        <taxon>Pentapetalae</taxon>
        <taxon>rosids</taxon>
        <taxon>fabids</taxon>
        <taxon>Celastrales</taxon>
        <taxon>Celastraceae</taxon>
        <taxon>Tripterygium</taxon>
    </lineage>
</organism>
<feature type="region of interest" description="Disordered" evidence="1">
    <location>
        <begin position="48"/>
        <end position="68"/>
    </location>
</feature>
<comment type="caution">
    <text evidence="3">The sequence shown here is derived from an EMBL/GenBank/DDBJ whole genome shotgun (WGS) entry which is preliminary data.</text>
</comment>
<evidence type="ECO:0000313" key="4">
    <source>
        <dbReference type="Proteomes" id="UP000593562"/>
    </source>
</evidence>